<evidence type="ECO:0000313" key="3">
    <source>
        <dbReference type="Proteomes" id="UP000292082"/>
    </source>
</evidence>
<keyword evidence="3" id="KW-1185">Reference proteome</keyword>
<dbReference type="AlphaFoldDB" id="A0A4V2K8C0"/>
<reference evidence="2 3" key="1">
    <citation type="submission" date="2019-01" db="EMBL/GenBank/DDBJ databases">
        <title>Draft genome sequences of three monokaryotic isolates of the white-rot basidiomycete fungus Dichomitus squalens.</title>
        <authorList>
            <consortium name="DOE Joint Genome Institute"/>
            <person name="Lopez S.C."/>
            <person name="Andreopoulos B."/>
            <person name="Pangilinan J."/>
            <person name="Lipzen A."/>
            <person name="Riley R."/>
            <person name="Ahrendt S."/>
            <person name="Ng V."/>
            <person name="Barry K."/>
            <person name="Daum C."/>
            <person name="Grigoriev I.V."/>
            <person name="Hilden K.S."/>
            <person name="Makela M.R."/>
            <person name="de Vries R.P."/>
        </authorList>
    </citation>
    <scope>NUCLEOTIDE SEQUENCE [LARGE SCALE GENOMIC DNA]</scope>
    <source>
        <strain evidence="2 3">CBS 464.89</strain>
    </source>
</reference>
<accession>A0A4V2K8C0</accession>
<sequence length="92" mass="10489">MRDHPVIAYPADEPLLSDWKGRYVSADAVDIPRRFQQTPRKARLAYCVAGHVYLHVCIVGVWAVVVLPSESKHLGCRAIVRSLYMLWHSSKM</sequence>
<name>A0A4V2K8C0_9APHY</name>
<dbReference type="EMBL" id="ML145114">
    <property type="protein sequence ID" value="TBU59418.1"/>
    <property type="molecule type" value="Genomic_DNA"/>
</dbReference>
<keyword evidence="1" id="KW-0812">Transmembrane</keyword>
<proteinExistence type="predicted"/>
<protein>
    <submittedName>
        <fullName evidence="2">Uncharacterized protein</fullName>
    </submittedName>
</protein>
<evidence type="ECO:0000313" key="2">
    <source>
        <dbReference type="EMBL" id="TBU59418.1"/>
    </source>
</evidence>
<feature type="transmembrane region" description="Helical" evidence="1">
    <location>
        <begin position="44"/>
        <end position="65"/>
    </location>
</feature>
<keyword evidence="1" id="KW-1133">Transmembrane helix</keyword>
<dbReference type="Proteomes" id="UP000292082">
    <property type="component" value="Unassembled WGS sequence"/>
</dbReference>
<keyword evidence="1" id="KW-0472">Membrane</keyword>
<evidence type="ECO:0000256" key="1">
    <source>
        <dbReference type="SAM" id="Phobius"/>
    </source>
</evidence>
<organism evidence="2 3">
    <name type="scientific">Dichomitus squalens</name>
    <dbReference type="NCBI Taxonomy" id="114155"/>
    <lineage>
        <taxon>Eukaryota</taxon>
        <taxon>Fungi</taxon>
        <taxon>Dikarya</taxon>
        <taxon>Basidiomycota</taxon>
        <taxon>Agaricomycotina</taxon>
        <taxon>Agaricomycetes</taxon>
        <taxon>Polyporales</taxon>
        <taxon>Polyporaceae</taxon>
        <taxon>Dichomitus</taxon>
    </lineage>
</organism>
<gene>
    <name evidence="2" type="ORF">BD310DRAFT_925066</name>
</gene>